<name>L0KDN4_HALHC</name>
<evidence type="ECO:0008006" key="3">
    <source>
        <dbReference type="Google" id="ProtNLM"/>
    </source>
</evidence>
<dbReference type="Pfam" id="PF06107">
    <property type="entry name" value="DUF951"/>
    <property type="match status" value="1"/>
</dbReference>
<evidence type="ECO:0000313" key="2">
    <source>
        <dbReference type="Proteomes" id="UP000010880"/>
    </source>
</evidence>
<dbReference type="KEGG" id="hhl:Halha_2611"/>
<dbReference type="EMBL" id="CP003359">
    <property type="protein sequence ID" value="AGB42484.1"/>
    <property type="molecule type" value="Genomic_DNA"/>
</dbReference>
<dbReference type="Proteomes" id="UP000010880">
    <property type="component" value="Chromosome"/>
</dbReference>
<accession>L0KDN4</accession>
<dbReference type="STRING" id="748449.Halha_2611"/>
<dbReference type="PIRSF" id="PIRSF037263">
    <property type="entry name" value="DUF951_bac"/>
    <property type="match status" value="1"/>
</dbReference>
<gene>
    <name evidence="1" type="ordered locus">Halha_2611</name>
</gene>
<reference evidence="2" key="1">
    <citation type="submission" date="2012-02" db="EMBL/GenBank/DDBJ databases">
        <title>The complete genome of Halobacteroides halobius DSM 5150.</title>
        <authorList>
            <person name="Lucas S."/>
            <person name="Copeland A."/>
            <person name="Lapidus A."/>
            <person name="Glavina del Rio T."/>
            <person name="Dalin E."/>
            <person name="Tice H."/>
            <person name="Bruce D."/>
            <person name="Goodwin L."/>
            <person name="Pitluck S."/>
            <person name="Peters L."/>
            <person name="Mikhailova N."/>
            <person name="Gu W."/>
            <person name="Kyrpides N."/>
            <person name="Mavromatis K."/>
            <person name="Ivanova N."/>
            <person name="Brettin T."/>
            <person name="Detter J.C."/>
            <person name="Han C."/>
            <person name="Larimer F."/>
            <person name="Land M."/>
            <person name="Hauser L."/>
            <person name="Markowitz V."/>
            <person name="Cheng J.-F."/>
            <person name="Hugenholtz P."/>
            <person name="Woyke T."/>
            <person name="Wu D."/>
            <person name="Tindall B."/>
            <person name="Pomrenke H."/>
            <person name="Brambilla E."/>
            <person name="Klenk H.-P."/>
            <person name="Eisen J.A."/>
        </authorList>
    </citation>
    <scope>NUCLEOTIDE SEQUENCE [LARGE SCALE GENOMIC DNA]</scope>
    <source>
        <strain evidence="2">ATCC 35273 / DSM 5150 / MD-1</strain>
    </source>
</reference>
<protein>
    <recommendedName>
        <fullName evidence="3">DUF951 domain-containing protein</fullName>
    </recommendedName>
</protein>
<dbReference type="InterPro" id="IPR009296">
    <property type="entry name" value="DUF951"/>
</dbReference>
<keyword evidence="2" id="KW-1185">Reference proteome</keyword>
<dbReference type="PANTHER" id="PTHR38455">
    <property type="entry name" value="HYPOTHETICAL CYTOSOLIC PROTEIN"/>
    <property type="match status" value="1"/>
</dbReference>
<dbReference type="AlphaFoldDB" id="L0KDN4"/>
<proteinExistence type="predicted"/>
<sequence length="60" mass="6992">MEFTVGEVVQFKKEHPCGNDKWEILRVGADVRVRCIGCGRMIMLPRKKFEKSVKQKVDKL</sequence>
<evidence type="ECO:0000313" key="1">
    <source>
        <dbReference type="EMBL" id="AGB42484.1"/>
    </source>
</evidence>
<dbReference type="OrthoDB" id="9802710at2"/>
<dbReference type="eggNOG" id="COG4481">
    <property type="taxonomic scope" value="Bacteria"/>
</dbReference>
<dbReference type="HOGENOM" id="CLU_180138_0_2_9"/>
<organism evidence="1 2">
    <name type="scientific">Halobacteroides halobius (strain ATCC 35273 / DSM 5150 / MD-1)</name>
    <dbReference type="NCBI Taxonomy" id="748449"/>
    <lineage>
        <taxon>Bacteria</taxon>
        <taxon>Bacillati</taxon>
        <taxon>Bacillota</taxon>
        <taxon>Clostridia</taxon>
        <taxon>Halanaerobiales</taxon>
        <taxon>Halobacteroidaceae</taxon>
        <taxon>Halobacteroides</taxon>
    </lineage>
</organism>
<dbReference type="PANTHER" id="PTHR38455:SF1">
    <property type="entry name" value="DUF951 DOMAIN-CONTAINING PROTEIN"/>
    <property type="match status" value="1"/>
</dbReference>
<dbReference type="RefSeq" id="WP_015328195.1">
    <property type="nucleotide sequence ID" value="NC_019978.1"/>
</dbReference>